<proteinExistence type="inferred from homology"/>
<organism evidence="8 9">
    <name type="scientific">Actomonas aquatica</name>
    <dbReference type="NCBI Taxonomy" id="2866162"/>
    <lineage>
        <taxon>Bacteria</taxon>
        <taxon>Pseudomonadati</taxon>
        <taxon>Verrucomicrobiota</taxon>
        <taxon>Opitutia</taxon>
        <taxon>Opitutales</taxon>
        <taxon>Opitutaceae</taxon>
        <taxon>Actomonas</taxon>
    </lineage>
</organism>
<dbReference type="NCBIfam" id="NF008228">
    <property type="entry name" value="PRK10995.1"/>
    <property type="match status" value="1"/>
</dbReference>
<feature type="transmembrane region" description="Helical" evidence="7">
    <location>
        <begin position="49"/>
        <end position="76"/>
    </location>
</feature>
<keyword evidence="5 7" id="KW-1133">Transmembrane helix</keyword>
<evidence type="ECO:0000256" key="2">
    <source>
        <dbReference type="ARBA" id="ARBA00009784"/>
    </source>
</evidence>
<reference evidence="8 9" key="1">
    <citation type="submission" date="2023-12" db="EMBL/GenBank/DDBJ databases">
        <title>Description of an unclassified Opitutus bacterium of Verrucomicrobiota.</title>
        <authorList>
            <person name="Zhang D.-F."/>
        </authorList>
    </citation>
    <scope>NUCLEOTIDE SEQUENCE [LARGE SCALE GENOMIC DNA]</scope>
    <source>
        <strain evidence="8 9">WL0086</strain>
    </source>
</reference>
<comment type="caution">
    <text evidence="7">Lacks conserved residue(s) required for the propagation of feature annotation.</text>
</comment>
<feature type="transmembrane region" description="Helical" evidence="7">
    <location>
        <begin position="145"/>
        <end position="166"/>
    </location>
</feature>
<dbReference type="PANTHER" id="PTHR33508:SF1">
    <property type="entry name" value="UPF0056 MEMBRANE PROTEIN YHCE"/>
    <property type="match status" value="1"/>
</dbReference>
<dbReference type="Pfam" id="PF01914">
    <property type="entry name" value="MarC"/>
    <property type="match status" value="1"/>
</dbReference>
<accession>A0ABZ1C6U1</accession>
<feature type="transmembrane region" description="Helical" evidence="7">
    <location>
        <begin position="178"/>
        <end position="201"/>
    </location>
</feature>
<evidence type="ECO:0000256" key="4">
    <source>
        <dbReference type="ARBA" id="ARBA00022692"/>
    </source>
</evidence>
<keyword evidence="6 7" id="KW-0472">Membrane</keyword>
<keyword evidence="9" id="KW-1185">Reference proteome</keyword>
<keyword evidence="3" id="KW-1003">Cell membrane</keyword>
<sequence length="209" mass="22023">MPPLIELFVATLAALFPITNPFGNAAIFQSLTKENTRAERHAFARRGAIYMIAILVTFFLAGNAIISFFGISIAGIRIAGGLVITRYGFNQLNPQPEHTHSAAEHDEASNKADIAFSPLAMPLLAGPGAIAAAMTLSSRVQGQGLFHHGVVIGGIVAVGTACWLLLRESDALMAKLGVIGANALTKIMGFLLLCIGVQLVIDGWLDLSS</sequence>
<evidence type="ECO:0000313" key="9">
    <source>
        <dbReference type="Proteomes" id="UP000738431"/>
    </source>
</evidence>
<comment type="similarity">
    <text evidence="2 7">Belongs to the UPF0056 (MarC) family.</text>
</comment>
<dbReference type="RefSeq" id="WP_221029534.1">
    <property type="nucleotide sequence ID" value="NZ_CP139781.1"/>
</dbReference>
<protein>
    <recommendedName>
        <fullName evidence="7">UPF0056 membrane protein</fullName>
    </recommendedName>
</protein>
<dbReference type="InterPro" id="IPR002771">
    <property type="entry name" value="Multi_antbiot-R_MarC"/>
</dbReference>
<dbReference type="NCBIfam" id="TIGR00427">
    <property type="entry name" value="NAAT family transporter"/>
    <property type="match status" value="1"/>
</dbReference>
<evidence type="ECO:0000256" key="6">
    <source>
        <dbReference type="ARBA" id="ARBA00023136"/>
    </source>
</evidence>
<dbReference type="PANTHER" id="PTHR33508">
    <property type="entry name" value="UPF0056 MEMBRANE PROTEIN YHCE"/>
    <property type="match status" value="1"/>
</dbReference>
<dbReference type="EMBL" id="CP139781">
    <property type="protein sequence ID" value="WRQ87052.1"/>
    <property type="molecule type" value="Genomic_DNA"/>
</dbReference>
<evidence type="ECO:0000256" key="3">
    <source>
        <dbReference type="ARBA" id="ARBA00022475"/>
    </source>
</evidence>
<dbReference type="Proteomes" id="UP000738431">
    <property type="component" value="Chromosome"/>
</dbReference>
<name>A0ABZ1C6U1_9BACT</name>
<gene>
    <name evidence="8" type="ORF">K1X11_019735</name>
</gene>
<evidence type="ECO:0000256" key="5">
    <source>
        <dbReference type="ARBA" id="ARBA00022989"/>
    </source>
</evidence>
<evidence type="ECO:0000256" key="1">
    <source>
        <dbReference type="ARBA" id="ARBA00004651"/>
    </source>
</evidence>
<comment type="subcellular location">
    <subcellularLocation>
        <location evidence="1 7">Cell membrane</location>
        <topology evidence="1 7">Multi-pass membrane protein</topology>
    </subcellularLocation>
</comment>
<keyword evidence="4 7" id="KW-0812">Transmembrane</keyword>
<evidence type="ECO:0000256" key="7">
    <source>
        <dbReference type="RuleBase" id="RU362048"/>
    </source>
</evidence>
<evidence type="ECO:0000313" key="8">
    <source>
        <dbReference type="EMBL" id="WRQ87052.1"/>
    </source>
</evidence>